<dbReference type="InterPro" id="IPR000998">
    <property type="entry name" value="MAM_dom"/>
</dbReference>
<dbReference type="OrthoDB" id="412155at2759"/>
<feature type="domain" description="MAM" evidence="10">
    <location>
        <begin position="1"/>
        <end position="48"/>
    </location>
</feature>
<feature type="disulfide bond" evidence="7">
    <location>
        <begin position="99"/>
        <end position="117"/>
    </location>
</feature>
<sequence>MESGPSRDHSKGTGSGYYVYSEASPPRKKGDKARLVSPVIKPTTDEECWVVFEAKINGITSDMALDDITFTPGCHLALLPNGTITKSTPMPCTAGLFHCRSSECILQSQVCDFIKQCKDGSDEDICGTCNFELVGNCGWNDRSTGRFKWQSHQGDSPGKFGPIKDHTSNSDIGKYMMVLGNAGVSRSHAILLTRPFGATASTCQVEFYVYMTGDGTGEISLNIINPVTRELMFEALPNVQHLMIGTSTDMAIDDVKLFNCRPKLPAVTSSKSLWGKPTTSVPSLTNKAITSTPSVMIKTSTRKGPKVCGNDSFLCPTAPHLCFPSAFLCDGYADCPDKYDEEHCTTCPKGQTYCVPKQKCISSHRCDNNIECPDGSDESACKGQCKDKNVNFRCLVVKSSAEKSKNKKVWVIPLGIIMALVITAVVFSGIYFFWIRKTKTFSPERVDGGITNPAYDYGTNLPTEFNMLDLEPAFKEPVVSLSLVSFSHPFSSLYLSRSSPIRSSHSFSSLSQMIPSLSHSLSLSLTHSSPTFSLTYSSSLFPHPISL</sequence>
<dbReference type="InterPro" id="IPR002172">
    <property type="entry name" value="LDrepeatLR_classA_rpt"/>
</dbReference>
<evidence type="ECO:0000256" key="2">
    <source>
        <dbReference type="ARBA" id="ARBA00022692"/>
    </source>
</evidence>
<dbReference type="SMART" id="SM00192">
    <property type="entry name" value="LDLa"/>
    <property type="match status" value="3"/>
</dbReference>
<keyword evidence="12" id="KW-1185">Reference proteome</keyword>
<evidence type="ECO:0000256" key="5">
    <source>
        <dbReference type="ARBA" id="ARBA00023136"/>
    </source>
</evidence>
<evidence type="ECO:0000256" key="1">
    <source>
        <dbReference type="ARBA" id="ARBA00004167"/>
    </source>
</evidence>
<feature type="compositionally biased region" description="Basic and acidic residues" evidence="8">
    <location>
        <begin position="1"/>
        <end position="11"/>
    </location>
</feature>
<dbReference type="InterPro" id="IPR013320">
    <property type="entry name" value="ConA-like_dom_sf"/>
</dbReference>
<feature type="disulfide bond" evidence="7">
    <location>
        <begin position="366"/>
        <end position="381"/>
    </location>
</feature>
<comment type="caution">
    <text evidence="11">The sequence shown here is derived from an EMBL/GenBank/DDBJ whole genome shotgun (WGS) entry which is preliminary data.</text>
</comment>
<evidence type="ECO:0000313" key="11">
    <source>
        <dbReference type="EMBL" id="CAE1245720.1"/>
    </source>
</evidence>
<dbReference type="PROSITE" id="PS50068">
    <property type="entry name" value="LDLRA_2"/>
    <property type="match status" value="3"/>
</dbReference>
<dbReference type="Pfam" id="PF00057">
    <property type="entry name" value="Ldl_recept_a"/>
    <property type="match status" value="2"/>
</dbReference>
<dbReference type="Gene3D" id="2.60.120.200">
    <property type="match status" value="2"/>
</dbReference>
<dbReference type="Gene3D" id="4.10.400.10">
    <property type="entry name" value="Low-density Lipoprotein Receptor"/>
    <property type="match status" value="3"/>
</dbReference>
<evidence type="ECO:0000256" key="3">
    <source>
        <dbReference type="ARBA" id="ARBA00022737"/>
    </source>
</evidence>
<evidence type="ECO:0000259" key="10">
    <source>
        <dbReference type="PROSITE" id="PS50060"/>
    </source>
</evidence>
<feature type="disulfide bond" evidence="7">
    <location>
        <begin position="92"/>
        <end position="104"/>
    </location>
</feature>
<feature type="region of interest" description="Disordered" evidence="8">
    <location>
        <begin position="1"/>
        <end position="32"/>
    </location>
</feature>
<feature type="domain" description="MAM" evidence="10">
    <location>
        <begin position="127"/>
        <end position="223"/>
    </location>
</feature>
<dbReference type="InterPro" id="IPR036055">
    <property type="entry name" value="LDL_receptor-like_sf"/>
</dbReference>
<keyword evidence="4 9" id="KW-1133">Transmembrane helix</keyword>
<comment type="caution">
    <text evidence="7">Lacks conserved residue(s) required for the propagation of feature annotation.</text>
</comment>
<organism evidence="11 12">
    <name type="scientific">Acanthosepion pharaonis</name>
    <name type="common">Pharaoh cuttlefish</name>
    <name type="synonym">Sepia pharaonis</name>
    <dbReference type="NCBI Taxonomy" id="158019"/>
    <lineage>
        <taxon>Eukaryota</taxon>
        <taxon>Metazoa</taxon>
        <taxon>Spiralia</taxon>
        <taxon>Lophotrochozoa</taxon>
        <taxon>Mollusca</taxon>
        <taxon>Cephalopoda</taxon>
        <taxon>Coleoidea</taxon>
        <taxon>Decapodiformes</taxon>
        <taxon>Sepiida</taxon>
        <taxon>Sepiina</taxon>
        <taxon>Sepiidae</taxon>
        <taxon>Acanthosepion</taxon>
    </lineage>
</organism>
<accession>A0A812BY90</accession>
<dbReference type="Proteomes" id="UP000597762">
    <property type="component" value="Unassembled WGS sequence"/>
</dbReference>
<evidence type="ECO:0000256" key="7">
    <source>
        <dbReference type="PROSITE-ProRule" id="PRU00124"/>
    </source>
</evidence>
<dbReference type="SUPFAM" id="SSF49899">
    <property type="entry name" value="Concanavalin A-like lectins/glucanases"/>
    <property type="match status" value="2"/>
</dbReference>
<proteinExistence type="predicted"/>
<dbReference type="PANTHER" id="PTHR24270">
    <property type="entry name" value="LOW-DENSITY LIPOPROTEIN RECEPTOR-RELATED"/>
    <property type="match status" value="1"/>
</dbReference>
<name>A0A812BY90_ACAPH</name>
<dbReference type="Pfam" id="PF00629">
    <property type="entry name" value="MAM"/>
    <property type="match status" value="2"/>
</dbReference>
<dbReference type="GO" id="GO:0016192">
    <property type="term" value="P:vesicle-mediated transport"/>
    <property type="evidence" value="ECO:0007669"/>
    <property type="project" value="UniProtKB-ARBA"/>
</dbReference>
<protein>
    <recommendedName>
        <fullName evidence="10">MAM domain-containing protein</fullName>
    </recommendedName>
</protein>
<evidence type="ECO:0000256" key="6">
    <source>
        <dbReference type="ARBA" id="ARBA00023157"/>
    </source>
</evidence>
<evidence type="ECO:0000256" key="8">
    <source>
        <dbReference type="SAM" id="MobiDB-lite"/>
    </source>
</evidence>
<keyword evidence="6 7" id="KW-1015">Disulfide bond</keyword>
<dbReference type="PROSITE" id="PS50060">
    <property type="entry name" value="MAM_2"/>
    <property type="match status" value="2"/>
</dbReference>
<dbReference type="SUPFAM" id="SSF57424">
    <property type="entry name" value="LDL receptor-like module"/>
    <property type="match status" value="3"/>
</dbReference>
<reference evidence="11" key="1">
    <citation type="submission" date="2021-01" db="EMBL/GenBank/DDBJ databases">
        <authorList>
            <person name="Li R."/>
            <person name="Bekaert M."/>
        </authorList>
    </citation>
    <scope>NUCLEOTIDE SEQUENCE</scope>
    <source>
        <strain evidence="11">Farmed</strain>
    </source>
</reference>
<evidence type="ECO:0000256" key="9">
    <source>
        <dbReference type="SAM" id="Phobius"/>
    </source>
</evidence>
<keyword evidence="5 9" id="KW-0472">Membrane</keyword>
<gene>
    <name evidence="11" type="ORF">SPHA_24845</name>
</gene>
<dbReference type="CDD" id="cd00112">
    <property type="entry name" value="LDLa"/>
    <property type="match status" value="3"/>
</dbReference>
<dbReference type="InterPro" id="IPR050685">
    <property type="entry name" value="LDLR"/>
</dbReference>
<keyword evidence="3" id="KW-0677">Repeat</keyword>
<evidence type="ECO:0000256" key="4">
    <source>
        <dbReference type="ARBA" id="ARBA00022989"/>
    </source>
</evidence>
<dbReference type="PRINTS" id="PR00261">
    <property type="entry name" value="LDLRECEPTOR"/>
</dbReference>
<keyword evidence="2 9" id="KW-0812">Transmembrane</keyword>
<feature type="disulfide bond" evidence="7">
    <location>
        <begin position="111"/>
        <end position="126"/>
    </location>
</feature>
<evidence type="ECO:0000313" key="12">
    <source>
        <dbReference type="Proteomes" id="UP000597762"/>
    </source>
</evidence>
<dbReference type="SMART" id="SM00137">
    <property type="entry name" value="MAM"/>
    <property type="match status" value="1"/>
</dbReference>
<dbReference type="EMBL" id="CAHIKZ030000934">
    <property type="protein sequence ID" value="CAE1245720.1"/>
    <property type="molecule type" value="Genomic_DNA"/>
</dbReference>
<feature type="disulfide bond" evidence="7">
    <location>
        <begin position="329"/>
        <end position="344"/>
    </location>
</feature>
<dbReference type="GO" id="GO:0005886">
    <property type="term" value="C:plasma membrane"/>
    <property type="evidence" value="ECO:0007669"/>
    <property type="project" value="TreeGrafter"/>
</dbReference>
<feature type="transmembrane region" description="Helical" evidence="9">
    <location>
        <begin position="410"/>
        <end position="435"/>
    </location>
</feature>
<dbReference type="AlphaFoldDB" id="A0A812BY90"/>
<feature type="disulfide bond" evidence="7">
    <location>
        <begin position="354"/>
        <end position="372"/>
    </location>
</feature>
<comment type="subcellular location">
    <subcellularLocation>
        <location evidence="1">Membrane</location>
        <topology evidence="1">Single-pass membrane protein</topology>
    </subcellularLocation>
</comment>